<reference evidence="3" key="1">
    <citation type="submission" date="2020-10" db="EMBL/GenBank/DDBJ databases">
        <authorList>
            <person name="Gilroy R."/>
        </authorList>
    </citation>
    <scope>NUCLEOTIDE SEQUENCE</scope>
    <source>
        <strain evidence="3">2478</strain>
    </source>
</reference>
<sequence>MTHIAFVHIEFPSGGGERITMDIARYLMRTYPGSYRISILTFSFREDLLPEEFKDSIRVHTVPDPGKDGQVAFTEKAIGIVRAEKIDILVQVGQIYLSLKDISRTTGCRTVFANHGRPLWEADFSMWERQQIAKRKLRRTILWFGLRKWIYLISGKTYRKVLGTYRRNYEESDAYVVLCGEYREKLVSALGCDPGRNKIAVIENPEYKVDGISFDRENEIIFVGRLTRFDKRVERLLKAWKLAQERLGGWNLTVIGDGEEYGYLKAMSSRLGLKRISFEGYRNPAPYYSRASISCLVSETEGWPLCLTEAQANGVIPVALDCSGGVRQILGPSGENGFLVRPGLFRERRFADTLVRVAMLPEAEKLRIRKNVIRKSAEYSIEIIGGKWKRLFDSLTEGDRF</sequence>
<dbReference type="PANTHER" id="PTHR12526:SF628">
    <property type="entry name" value="MANNOSYLGLUCOSYLGLYCERATE SYNTHASE"/>
    <property type="match status" value="1"/>
</dbReference>
<gene>
    <name evidence="3" type="ORF">IAB80_08310</name>
</gene>
<name>A0A9D9ITZ7_9BACT</name>
<dbReference type="PANTHER" id="PTHR12526">
    <property type="entry name" value="GLYCOSYLTRANSFERASE"/>
    <property type="match status" value="1"/>
</dbReference>
<accession>A0A9D9ITZ7</accession>
<evidence type="ECO:0000259" key="1">
    <source>
        <dbReference type="Pfam" id="PF00534"/>
    </source>
</evidence>
<dbReference type="InterPro" id="IPR028098">
    <property type="entry name" value="Glyco_trans_4-like_N"/>
</dbReference>
<feature type="domain" description="Glycosyltransferase subfamily 4-like N-terminal" evidence="2">
    <location>
        <begin position="14"/>
        <end position="204"/>
    </location>
</feature>
<organism evidence="3 4">
    <name type="scientific">Candidatus Cryptobacteroides excrementipullorum</name>
    <dbReference type="NCBI Taxonomy" id="2840761"/>
    <lineage>
        <taxon>Bacteria</taxon>
        <taxon>Pseudomonadati</taxon>
        <taxon>Bacteroidota</taxon>
        <taxon>Bacteroidia</taxon>
        <taxon>Bacteroidales</taxon>
        <taxon>Candidatus Cryptobacteroides</taxon>
    </lineage>
</organism>
<dbReference type="AlphaFoldDB" id="A0A9D9ITZ7"/>
<comment type="caution">
    <text evidence="3">The sequence shown here is derived from an EMBL/GenBank/DDBJ whole genome shotgun (WGS) entry which is preliminary data.</text>
</comment>
<protein>
    <submittedName>
        <fullName evidence="3">Glycosyltransferase</fullName>
    </submittedName>
</protein>
<dbReference type="Pfam" id="PF00534">
    <property type="entry name" value="Glycos_transf_1"/>
    <property type="match status" value="1"/>
</dbReference>
<dbReference type="InterPro" id="IPR001296">
    <property type="entry name" value="Glyco_trans_1"/>
</dbReference>
<evidence type="ECO:0000313" key="3">
    <source>
        <dbReference type="EMBL" id="MBO8478874.1"/>
    </source>
</evidence>
<dbReference type="EMBL" id="JADILZ010000079">
    <property type="protein sequence ID" value="MBO8478874.1"/>
    <property type="molecule type" value="Genomic_DNA"/>
</dbReference>
<dbReference type="SUPFAM" id="SSF53756">
    <property type="entry name" value="UDP-Glycosyltransferase/glycogen phosphorylase"/>
    <property type="match status" value="1"/>
</dbReference>
<dbReference type="Pfam" id="PF13439">
    <property type="entry name" value="Glyco_transf_4"/>
    <property type="match status" value="1"/>
</dbReference>
<dbReference type="Gene3D" id="3.40.50.2000">
    <property type="entry name" value="Glycogen Phosphorylase B"/>
    <property type="match status" value="2"/>
</dbReference>
<evidence type="ECO:0000259" key="2">
    <source>
        <dbReference type="Pfam" id="PF13439"/>
    </source>
</evidence>
<reference evidence="3" key="2">
    <citation type="journal article" date="2021" name="PeerJ">
        <title>Extensive microbial diversity within the chicken gut microbiome revealed by metagenomics and culture.</title>
        <authorList>
            <person name="Gilroy R."/>
            <person name="Ravi A."/>
            <person name="Getino M."/>
            <person name="Pursley I."/>
            <person name="Horton D.L."/>
            <person name="Alikhan N.F."/>
            <person name="Baker D."/>
            <person name="Gharbi K."/>
            <person name="Hall N."/>
            <person name="Watson M."/>
            <person name="Adriaenssens E.M."/>
            <person name="Foster-Nyarko E."/>
            <person name="Jarju S."/>
            <person name="Secka A."/>
            <person name="Antonio M."/>
            <person name="Oren A."/>
            <person name="Chaudhuri R.R."/>
            <person name="La Ragione R."/>
            <person name="Hildebrand F."/>
            <person name="Pallen M.J."/>
        </authorList>
    </citation>
    <scope>NUCLEOTIDE SEQUENCE</scope>
    <source>
        <strain evidence="3">2478</strain>
    </source>
</reference>
<proteinExistence type="predicted"/>
<dbReference type="GO" id="GO:0016757">
    <property type="term" value="F:glycosyltransferase activity"/>
    <property type="evidence" value="ECO:0007669"/>
    <property type="project" value="UniProtKB-ARBA"/>
</dbReference>
<evidence type="ECO:0000313" key="4">
    <source>
        <dbReference type="Proteomes" id="UP000823771"/>
    </source>
</evidence>
<feature type="domain" description="Glycosyl transferase family 1" evidence="1">
    <location>
        <begin position="212"/>
        <end position="356"/>
    </location>
</feature>
<dbReference type="Proteomes" id="UP000823771">
    <property type="component" value="Unassembled WGS sequence"/>
</dbReference>